<protein>
    <submittedName>
        <fullName evidence="2">Peroxiredoxin family protein</fullName>
    </submittedName>
</protein>
<dbReference type="Proteomes" id="UP000323708">
    <property type="component" value="Unassembled WGS sequence"/>
</dbReference>
<evidence type="ECO:0000313" key="3">
    <source>
        <dbReference type="Proteomes" id="UP000323708"/>
    </source>
</evidence>
<dbReference type="InterPro" id="IPR000866">
    <property type="entry name" value="AhpC/TSA"/>
</dbReference>
<dbReference type="InterPro" id="IPR013766">
    <property type="entry name" value="Thioredoxin_domain"/>
</dbReference>
<dbReference type="AlphaFoldDB" id="A0A5B0X225"/>
<dbReference type="SUPFAM" id="SSF52833">
    <property type="entry name" value="Thioredoxin-like"/>
    <property type="match status" value="1"/>
</dbReference>
<proteinExistence type="predicted"/>
<dbReference type="Pfam" id="PF00578">
    <property type="entry name" value="AhpC-TSA"/>
    <property type="match status" value="1"/>
</dbReference>
<sequence length="212" mass="23018">MKKALVVVLFLLLAAAVLLLLFREPAKQAAYDALTKDMFVTADEDDFDPGPQLGSTFPGVNATWQGRPVRGLQEFAGLNGTMLVATRSADWCPYCMKQMIELQQHKAAYDEAGIGVVAITYDAPALQQAFIDKWDIQYPILHDVDALSFKTLGILNESYQPGDDAYGIPHPGAIVIDPGGRVVGKLFLEAYSVRVDALSALAYARGVLGLQD</sequence>
<reference evidence="2 3" key="1">
    <citation type="submission" date="2019-09" db="EMBL/GenBank/DDBJ databases">
        <authorList>
            <person name="Chen X.-Y."/>
        </authorList>
    </citation>
    <scope>NUCLEOTIDE SEQUENCE [LARGE SCALE GENOMIC DNA]</scope>
    <source>
        <strain evidence="2 3">NY5</strain>
    </source>
</reference>
<feature type="domain" description="Thioredoxin" evidence="1">
    <location>
        <begin position="51"/>
        <end position="209"/>
    </location>
</feature>
<dbReference type="RefSeq" id="WP_149611038.1">
    <property type="nucleotide sequence ID" value="NZ_VTUX01000003.1"/>
</dbReference>
<name>A0A5B0X225_9GAMM</name>
<accession>A0A5B0X225</accession>
<dbReference type="InterPro" id="IPR036249">
    <property type="entry name" value="Thioredoxin-like_sf"/>
</dbReference>
<evidence type="ECO:0000313" key="2">
    <source>
        <dbReference type="EMBL" id="KAA1192755.1"/>
    </source>
</evidence>
<dbReference type="GO" id="GO:0016491">
    <property type="term" value="F:oxidoreductase activity"/>
    <property type="evidence" value="ECO:0007669"/>
    <property type="project" value="InterPro"/>
</dbReference>
<gene>
    <name evidence="2" type="ORF">F0M18_08865</name>
</gene>
<organism evidence="2 3">
    <name type="scientific">Pseudohalioglobus sediminis</name>
    <dbReference type="NCBI Taxonomy" id="2606449"/>
    <lineage>
        <taxon>Bacteria</taxon>
        <taxon>Pseudomonadati</taxon>
        <taxon>Pseudomonadota</taxon>
        <taxon>Gammaproteobacteria</taxon>
        <taxon>Cellvibrionales</taxon>
        <taxon>Halieaceae</taxon>
        <taxon>Pseudohalioglobus</taxon>
    </lineage>
</organism>
<dbReference type="EMBL" id="VTUX01000003">
    <property type="protein sequence ID" value="KAA1192755.1"/>
    <property type="molecule type" value="Genomic_DNA"/>
</dbReference>
<dbReference type="Gene3D" id="3.40.30.10">
    <property type="entry name" value="Glutaredoxin"/>
    <property type="match status" value="1"/>
</dbReference>
<evidence type="ECO:0000259" key="1">
    <source>
        <dbReference type="PROSITE" id="PS51352"/>
    </source>
</evidence>
<dbReference type="PROSITE" id="PS51352">
    <property type="entry name" value="THIOREDOXIN_2"/>
    <property type="match status" value="1"/>
</dbReference>
<comment type="caution">
    <text evidence="2">The sequence shown here is derived from an EMBL/GenBank/DDBJ whole genome shotgun (WGS) entry which is preliminary data.</text>
</comment>
<keyword evidence="3" id="KW-1185">Reference proteome</keyword>
<dbReference type="GO" id="GO:0016209">
    <property type="term" value="F:antioxidant activity"/>
    <property type="evidence" value="ECO:0007669"/>
    <property type="project" value="InterPro"/>
</dbReference>